<evidence type="ECO:0000313" key="1">
    <source>
        <dbReference type="EMBL" id="QCE00058.1"/>
    </source>
</evidence>
<proteinExistence type="predicted"/>
<name>A0A4D6MGB7_VIGUN</name>
<organism evidence="1 2">
    <name type="scientific">Vigna unguiculata</name>
    <name type="common">Cowpea</name>
    <dbReference type="NCBI Taxonomy" id="3917"/>
    <lineage>
        <taxon>Eukaryota</taxon>
        <taxon>Viridiplantae</taxon>
        <taxon>Streptophyta</taxon>
        <taxon>Embryophyta</taxon>
        <taxon>Tracheophyta</taxon>
        <taxon>Spermatophyta</taxon>
        <taxon>Magnoliopsida</taxon>
        <taxon>eudicotyledons</taxon>
        <taxon>Gunneridae</taxon>
        <taxon>Pentapetalae</taxon>
        <taxon>rosids</taxon>
        <taxon>fabids</taxon>
        <taxon>Fabales</taxon>
        <taxon>Fabaceae</taxon>
        <taxon>Papilionoideae</taxon>
        <taxon>50 kb inversion clade</taxon>
        <taxon>NPAAA clade</taxon>
        <taxon>indigoferoid/millettioid clade</taxon>
        <taxon>Phaseoleae</taxon>
        <taxon>Vigna</taxon>
    </lineage>
</organism>
<reference evidence="1 2" key="1">
    <citation type="submission" date="2019-04" db="EMBL/GenBank/DDBJ databases">
        <title>An improved genome assembly and genetic linkage map for asparagus bean, Vigna unguiculata ssp. sesquipedialis.</title>
        <authorList>
            <person name="Xia Q."/>
            <person name="Zhang R."/>
            <person name="Dong Y."/>
        </authorList>
    </citation>
    <scope>NUCLEOTIDE SEQUENCE [LARGE SCALE GENOMIC DNA]</scope>
    <source>
        <tissue evidence="1">Leaf</tissue>
    </source>
</reference>
<dbReference type="AlphaFoldDB" id="A0A4D6MGB7"/>
<accession>A0A4D6MGB7</accession>
<keyword evidence="2" id="KW-1185">Reference proteome</keyword>
<dbReference type="Proteomes" id="UP000501690">
    <property type="component" value="Linkage Group LG7"/>
</dbReference>
<protein>
    <submittedName>
        <fullName evidence="1">Uncharacterized protein</fullName>
    </submittedName>
</protein>
<evidence type="ECO:0000313" key="2">
    <source>
        <dbReference type="Proteomes" id="UP000501690"/>
    </source>
</evidence>
<gene>
    <name evidence="1" type="ORF">DEO72_LG7g1344</name>
</gene>
<sequence>MEDAGAMEARAVVAMAAVTFLRGDWCVHGAVSGSRSGSSEGGAEVSRCCCRCGGEKMEAL</sequence>
<dbReference type="EMBL" id="CP039351">
    <property type="protein sequence ID" value="QCE00058.1"/>
    <property type="molecule type" value="Genomic_DNA"/>
</dbReference>